<accession>A0A1R2D3U8</accession>
<keyword evidence="3" id="KW-1185">Reference proteome</keyword>
<evidence type="ECO:0000256" key="1">
    <source>
        <dbReference type="SAM" id="MobiDB-lite"/>
    </source>
</evidence>
<dbReference type="Proteomes" id="UP000187209">
    <property type="component" value="Unassembled WGS sequence"/>
</dbReference>
<evidence type="ECO:0000313" key="2">
    <source>
        <dbReference type="EMBL" id="OMJ95886.1"/>
    </source>
</evidence>
<organism evidence="2 3">
    <name type="scientific">Stentor coeruleus</name>
    <dbReference type="NCBI Taxonomy" id="5963"/>
    <lineage>
        <taxon>Eukaryota</taxon>
        <taxon>Sar</taxon>
        <taxon>Alveolata</taxon>
        <taxon>Ciliophora</taxon>
        <taxon>Postciliodesmatophora</taxon>
        <taxon>Heterotrichea</taxon>
        <taxon>Heterotrichida</taxon>
        <taxon>Stentoridae</taxon>
        <taxon>Stentor</taxon>
    </lineage>
</organism>
<gene>
    <name evidence="2" type="ORF">SteCoe_610</name>
</gene>
<dbReference type="PANTHER" id="PTHR35381">
    <property type="entry name" value="EF-HAND DOMAIN-CONTAINING PROTEIN"/>
    <property type="match status" value="1"/>
</dbReference>
<reference evidence="2 3" key="1">
    <citation type="submission" date="2016-11" db="EMBL/GenBank/DDBJ databases">
        <title>The macronuclear genome of Stentor coeruleus: a giant cell with tiny introns.</title>
        <authorList>
            <person name="Slabodnick M."/>
            <person name="Ruby J.G."/>
            <person name="Reiff S.B."/>
            <person name="Swart E.C."/>
            <person name="Gosai S."/>
            <person name="Prabakaran S."/>
            <person name="Witkowska E."/>
            <person name="Larue G.E."/>
            <person name="Fisher S."/>
            <person name="Freeman R.M."/>
            <person name="Gunawardena J."/>
            <person name="Chu W."/>
            <person name="Stover N.A."/>
            <person name="Gregory B.D."/>
            <person name="Nowacki M."/>
            <person name="Derisi J."/>
            <person name="Roy S.W."/>
            <person name="Marshall W.F."/>
            <person name="Sood P."/>
        </authorList>
    </citation>
    <scope>NUCLEOTIDE SEQUENCE [LARGE SCALE GENOMIC DNA]</scope>
    <source>
        <strain evidence="2">WM001</strain>
    </source>
</reference>
<dbReference type="OrthoDB" id="296414at2759"/>
<evidence type="ECO:0000313" key="3">
    <source>
        <dbReference type="Proteomes" id="UP000187209"/>
    </source>
</evidence>
<dbReference type="EMBL" id="MPUH01000006">
    <property type="protein sequence ID" value="OMJ95886.1"/>
    <property type="molecule type" value="Genomic_DNA"/>
</dbReference>
<proteinExistence type="predicted"/>
<name>A0A1R2D3U8_9CILI</name>
<evidence type="ECO:0008006" key="4">
    <source>
        <dbReference type="Google" id="ProtNLM"/>
    </source>
</evidence>
<sequence length="486" mass="57332">MNRGQEILIMTVSITDDKKDKIIVHENDNPEDLATNFIARYNLNPKLTSLLTEEILSNLSNLNIPFSYNPLSSKQHPISLNKSNTLSSMPKEYPQQDFYSQISYENNGQKLYAKGLRQNLQSENHKQALKIRLEQEQNKELTFQPKINPVSNILASRMIDRSIDSIRRKESEMAQFYVERQVKELSECTFTPKINLGSSKTIEYEQRPNSKRFQELYNDSLIRKHKQEYLQKHVEYSFKPEILSTKNVSSSGERLFCKKPFNELEYYRQSELKDPETGQDFFVPQINRGLYNRIREVPIGEHLYRQKKEHVQSSGVFNTEPSLESNKRSEQLLNRAKRMRYYEIFQQFNPDEQGMIHYENIEPRNIEPIVLKLMGQMLDVWGEEKEPLDFETFAGSLDNLLKILSPDERIVFLIYKRNKEDTQRDSVKRSSFLAETDGVYSRQLEQKLTSQARVELEREKRYRSELDGCTFHPQTTPYKTFGKRNK</sequence>
<comment type="caution">
    <text evidence="2">The sequence shown here is derived from an EMBL/GenBank/DDBJ whole genome shotgun (WGS) entry which is preliminary data.</text>
</comment>
<dbReference type="PANTHER" id="PTHR35381:SF1">
    <property type="entry name" value="EF-HAND DOMAIN-CONTAINING PROTEIN"/>
    <property type="match status" value="1"/>
</dbReference>
<protein>
    <recommendedName>
        <fullName evidence="4">PFU domain-containing protein</fullName>
    </recommendedName>
</protein>
<dbReference type="AlphaFoldDB" id="A0A1R2D3U8"/>
<feature type="region of interest" description="Disordered" evidence="1">
    <location>
        <begin position="466"/>
        <end position="486"/>
    </location>
</feature>